<dbReference type="PaxDb" id="2903-EOD41049"/>
<dbReference type="AlphaFoldDB" id="A0A0D3KZ64"/>
<evidence type="ECO:0000313" key="2">
    <source>
        <dbReference type="Proteomes" id="UP000013827"/>
    </source>
</evidence>
<organism evidence="1 2">
    <name type="scientific">Emiliania huxleyi (strain CCMP1516)</name>
    <dbReference type="NCBI Taxonomy" id="280463"/>
    <lineage>
        <taxon>Eukaryota</taxon>
        <taxon>Haptista</taxon>
        <taxon>Haptophyta</taxon>
        <taxon>Prymnesiophyceae</taxon>
        <taxon>Isochrysidales</taxon>
        <taxon>Noelaerhabdaceae</taxon>
        <taxon>Emiliania</taxon>
    </lineage>
</organism>
<dbReference type="RefSeq" id="XP_005793478.1">
    <property type="nucleotide sequence ID" value="XM_005793421.1"/>
</dbReference>
<dbReference type="InterPro" id="IPR003386">
    <property type="entry name" value="LACT/PDAT_acylTrfase"/>
</dbReference>
<dbReference type="Gene3D" id="3.40.50.1820">
    <property type="entry name" value="alpha/beta hydrolase"/>
    <property type="match status" value="1"/>
</dbReference>
<evidence type="ECO:0000313" key="1">
    <source>
        <dbReference type="EnsemblProtists" id="EOD41049"/>
    </source>
</evidence>
<accession>A0A0D3KZ64</accession>
<dbReference type="SUPFAM" id="SSF53474">
    <property type="entry name" value="alpha/beta-Hydrolases"/>
    <property type="match status" value="1"/>
</dbReference>
<dbReference type="Proteomes" id="UP000013827">
    <property type="component" value="Unassembled WGS sequence"/>
</dbReference>
<dbReference type="PANTHER" id="PTHR11440">
    <property type="entry name" value="LECITHIN-CHOLESTEROL ACYLTRANSFERASE-RELATED"/>
    <property type="match status" value="1"/>
</dbReference>
<dbReference type="Pfam" id="PF02450">
    <property type="entry name" value="LCAT"/>
    <property type="match status" value="1"/>
</dbReference>
<name>A0A0D3KZ64_EMIH1</name>
<dbReference type="GeneID" id="17286319"/>
<reference evidence="2" key="1">
    <citation type="journal article" date="2013" name="Nature">
        <title>Pan genome of the phytoplankton Emiliania underpins its global distribution.</title>
        <authorList>
            <person name="Read B.A."/>
            <person name="Kegel J."/>
            <person name="Klute M.J."/>
            <person name="Kuo A."/>
            <person name="Lefebvre S.C."/>
            <person name="Maumus F."/>
            <person name="Mayer C."/>
            <person name="Miller J."/>
            <person name="Monier A."/>
            <person name="Salamov A."/>
            <person name="Young J."/>
            <person name="Aguilar M."/>
            <person name="Claverie J.M."/>
            <person name="Frickenhaus S."/>
            <person name="Gonzalez K."/>
            <person name="Herman E.K."/>
            <person name="Lin Y.C."/>
            <person name="Napier J."/>
            <person name="Ogata H."/>
            <person name="Sarno A.F."/>
            <person name="Shmutz J."/>
            <person name="Schroeder D."/>
            <person name="de Vargas C."/>
            <person name="Verret F."/>
            <person name="von Dassow P."/>
            <person name="Valentin K."/>
            <person name="Van de Peer Y."/>
            <person name="Wheeler G."/>
            <person name="Dacks J.B."/>
            <person name="Delwiche C.F."/>
            <person name="Dyhrman S.T."/>
            <person name="Glockner G."/>
            <person name="John U."/>
            <person name="Richards T."/>
            <person name="Worden A.Z."/>
            <person name="Zhang X."/>
            <person name="Grigoriev I.V."/>
            <person name="Allen A.E."/>
            <person name="Bidle K."/>
            <person name="Borodovsky M."/>
            <person name="Bowler C."/>
            <person name="Brownlee C."/>
            <person name="Cock J.M."/>
            <person name="Elias M."/>
            <person name="Gladyshev V.N."/>
            <person name="Groth M."/>
            <person name="Guda C."/>
            <person name="Hadaegh A."/>
            <person name="Iglesias-Rodriguez M.D."/>
            <person name="Jenkins J."/>
            <person name="Jones B.M."/>
            <person name="Lawson T."/>
            <person name="Leese F."/>
            <person name="Lindquist E."/>
            <person name="Lobanov A."/>
            <person name="Lomsadze A."/>
            <person name="Malik S.B."/>
            <person name="Marsh M.E."/>
            <person name="Mackinder L."/>
            <person name="Mock T."/>
            <person name="Mueller-Roeber B."/>
            <person name="Pagarete A."/>
            <person name="Parker M."/>
            <person name="Probert I."/>
            <person name="Quesneville H."/>
            <person name="Raines C."/>
            <person name="Rensing S.A."/>
            <person name="Riano-Pachon D.M."/>
            <person name="Richier S."/>
            <person name="Rokitta S."/>
            <person name="Shiraiwa Y."/>
            <person name="Soanes D.M."/>
            <person name="van der Giezen M."/>
            <person name="Wahlund T.M."/>
            <person name="Williams B."/>
            <person name="Wilson W."/>
            <person name="Wolfe G."/>
            <person name="Wurch L.L."/>
        </authorList>
    </citation>
    <scope>NUCLEOTIDE SEQUENCE</scope>
</reference>
<protein>
    <submittedName>
        <fullName evidence="1">Uncharacterized protein</fullName>
    </submittedName>
</protein>
<sequence length="525" mass="57461">MLDPPLRSRQFPSTVQLFVLGVALLALGATLRHGSFAKRDTDRLAFVAERQPAGTTRDSSVRHPVVLVGPLLGQTLQVNDARWLNPCSPWTPTWTTAWVNLDKFAAACALHSSHAQLGLTFDPTTNRTKSPEHVQVRVAEGWDGLTFFGIDVYGNLTQRLESEGFVRDVDILPMGYDWRLSVADWEQEAFPRFFRTISDAVSRNGQPVVLTGVSMAAPFTHAFLKWANAKRGGKSWVQKNVHAFVPVAGPFNGAVNALSALMGGVVFDFASPGQPGAAKFTCPLCDPPLAEQVSEEQFVMKVVDGFGAVLKELLMDWLVTDITRLLREFPSLYWMSPGVDDSIPDRSYVTLQHGPWAQPEEIKASGLPSLFRRLLMHDEAERMKYALSVGTTEDPGVPTHCIYSHNVRTFSHLTFPAGGVFADIGASVEIGDGDGTVHSESLSVCERWKSTVKVYKLPGVRHGFEVIVGQVHDVIVGVAKGDDAALDAWTSPAFVDLDVPRDGMTNATILDEWQANLVVALNEDA</sequence>
<keyword evidence="2" id="KW-1185">Reference proteome</keyword>
<dbReference type="KEGG" id="ehx:EMIHUDRAFT_222113"/>
<dbReference type="InterPro" id="IPR029058">
    <property type="entry name" value="AB_hydrolase_fold"/>
</dbReference>
<dbReference type="GO" id="GO:0006629">
    <property type="term" value="P:lipid metabolic process"/>
    <property type="evidence" value="ECO:0007669"/>
    <property type="project" value="InterPro"/>
</dbReference>
<reference evidence="1" key="2">
    <citation type="submission" date="2024-10" db="UniProtKB">
        <authorList>
            <consortium name="EnsemblProtists"/>
        </authorList>
    </citation>
    <scope>IDENTIFICATION</scope>
</reference>
<proteinExistence type="predicted"/>
<dbReference type="GO" id="GO:0008374">
    <property type="term" value="F:O-acyltransferase activity"/>
    <property type="evidence" value="ECO:0007669"/>
    <property type="project" value="InterPro"/>
</dbReference>
<dbReference type="EnsemblProtists" id="EOD41049">
    <property type="protein sequence ID" value="EOD41049"/>
    <property type="gene ID" value="EMIHUDRAFT_222113"/>
</dbReference>
<dbReference type="eggNOG" id="KOG2369">
    <property type="taxonomic scope" value="Eukaryota"/>
</dbReference>
<dbReference type="HOGENOM" id="CLU_519214_0_0_1"/>